<dbReference type="Gene3D" id="3.30.200.20">
    <property type="entry name" value="Phosphorylase Kinase, domain 1"/>
    <property type="match status" value="1"/>
</dbReference>
<dbReference type="EMBL" id="DAKRPA010000025">
    <property type="protein sequence ID" value="DBA02935.1"/>
    <property type="molecule type" value="Genomic_DNA"/>
</dbReference>
<protein>
    <recommendedName>
        <fullName evidence="4">Serine-threonine/tyrosine-protein kinase catalytic domain-containing protein</fullName>
    </recommendedName>
</protein>
<sequence length="506" mass="55509">MVLVDIRAVEVVISAVSPTLGTKNVRTGSMWRMSKYESDMTHLDMALQQQLQDMLYYVQSEWHLKMVPRVCGVRFTRPSSTIDYSICVHFHIMKQESGECIDGEFPRIELAARIPSSFPIETPVIVCVTGAESVPKSLVDGSELRLPSLSGGWPMGYSLSLMTRDLCVAIGGSDPPNLLAGTQVLPAEPSAPALDPYEAECHEAQVWPESIIQSSQFADADGLVVDCTLRGVQRAIPYSKRDNLNSLMSAVRQCFSVDAAMQITLKSTLDQLPIDSDTRLSQLCAWSNGGKLVVEVEVHVKTEDLLGFESPTKDAKLINVVRPKTPQAVASPMAKARPPTPSKDTPAVQTTSTHTSVSVGNIRHIAWSSICLEHSEVGSQELQLGKCVGVGSSCRVYHAVWRGTEVAVKNFTGTNRQAVEKEFSNEVKMMAMLGAHPSLVLFLAVSRNPLSIVFEYLPFSLFDARWYRLVAIPHKNLGVLESVSLSTVPKIRKKSSFHSQLPGRSE</sequence>
<dbReference type="PANTHER" id="PTHR44329:SF298">
    <property type="entry name" value="MIXED LINEAGE KINASE DOMAIN-LIKE PROTEIN"/>
    <property type="match status" value="1"/>
</dbReference>
<proteinExistence type="predicted"/>
<comment type="caution">
    <text evidence="5">The sequence shown here is derived from an EMBL/GenBank/DDBJ whole genome shotgun (WGS) entry which is preliminary data.</text>
</comment>
<keyword evidence="2" id="KW-0067">ATP-binding</keyword>
<evidence type="ECO:0000313" key="5">
    <source>
        <dbReference type="EMBL" id="DBA02935.1"/>
    </source>
</evidence>
<accession>A0AAV2ZAM2</accession>
<gene>
    <name evidence="5" type="ORF">N0F65_005962</name>
</gene>
<dbReference type="Proteomes" id="UP001146120">
    <property type="component" value="Unassembled WGS sequence"/>
</dbReference>
<evidence type="ECO:0000256" key="1">
    <source>
        <dbReference type="ARBA" id="ARBA00022741"/>
    </source>
</evidence>
<dbReference type="InterPro" id="IPR051681">
    <property type="entry name" value="Ser/Thr_Kinases-Pseudokinases"/>
</dbReference>
<dbReference type="InterPro" id="IPR011009">
    <property type="entry name" value="Kinase-like_dom_sf"/>
</dbReference>
<feature type="domain" description="Serine-threonine/tyrosine-protein kinase catalytic" evidence="4">
    <location>
        <begin position="382"/>
        <end position="458"/>
    </location>
</feature>
<reference evidence="5" key="1">
    <citation type="submission" date="2022-11" db="EMBL/GenBank/DDBJ databases">
        <authorList>
            <person name="Morgan W.R."/>
            <person name="Tartar A."/>
        </authorList>
    </citation>
    <scope>NUCLEOTIDE SEQUENCE</scope>
    <source>
        <strain evidence="5">ARSEF 373</strain>
    </source>
</reference>
<dbReference type="Pfam" id="PF07714">
    <property type="entry name" value="PK_Tyr_Ser-Thr"/>
    <property type="match status" value="1"/>
</dbReference>
<evidence type="ECO:0000259" key="4">
    <source>
        <dbReference type="Pfam" id="PF07714"/>
    </source>
</evidence>
<dbReference type="GO" id="GO:0005524">
    <property type="term" value="F:ATP binding"/>
    <property type="evidence" value="ECO:0007669"/>
    <property type="project" value="UniProtKB-KW"/>
</dbReference>
<organism evidence="5 6">
    <name type="scientific">Lagenidium giganteum</name>
    <dbReference type="NCBI Taxonomy" id="4803"/>
    <lineage>
        <taxon>Eukaryota</taxon>
        <taxon>Sar</taxon>
        <taxon>Stramenopiles</taxon>
        <taxon>Oomycota</taxon>
        <taxon>Peronosporomycetes</taxon>
        <taxon>Pythiales</taxon>
        <taxon>Pythiaceae</taxon>
    </lineage>
</organism>
<keyword evidence="6" id="KW-1185">Reference proteome</keyword>
<evidence type="ECO:0000256" key="2">
    <source>
        <dbReference type="ARBA" id="ARBA00022840"/>
    </source>
</evidence>
<reference evidence="5" key="2">
    <citation type="journal article" date="2023" name="Microbiol Resour">
        <title>Decontamination and Annotation of the Draft Genome Sequence of the Oomycete Lagenidium giganteum ARSEF 373.</title>
        <authorList>
            <person name="Morgan W.R."/>
            <person name="Tartar A."/>
        </authorList>
    </citation>
    <scope>NUCLEOTIDE SEQUENCE</scope>
    <source>
        <strain evidence="5">ARSEF 373</strain>
    </source>
</reference>
<name>A0AAV2ZAM2_9STRA</name>
<feature type="region of interest" description="Disordered" evidence="3">
    <location>
        <begin position="328"/>
        <end position="354"/>
    </location>
</feature>
<dbReference type="AlphaFoldDB" id="A0AAV2ZAM2"/>
<dbReference type="GO" id="GO:0004674">
    <property type="term" value="F:protein serine/threonine kinase activity"/>
    <property type="evidence" value="ECO:0007669"/>
    <property type="project" value="TreeGrafter"/>
</dbReference>
<evidence type="ECO:0000313" key="6">
    <source>
        <dbReference type="Proteomes" id="UP001146120"/>
    </source>
</evidence>
<dbReference type="PANTHER" id="PTHR44329">
    <property type="entry name" value="SERINE/THREONINE-PROTEIN KINASE TNNI3K-RELATED"/>
    <property type="match status" value="1"/>
</dbReference>
<evidence type="ECO:0000256" key="3">
    <source>
        <dbReference type="SAM" id="MobiDB-lite"/>
    </source>
</evidence>
<dbReference type="SUPFAM" id="SSF56112">
    <property type="entry name" value="Protein kinase-like (PK-like)"/>
    <property type="match status" value="1"/>
</dbReference>
<dbReference type="InterPro" id="IPR001245">
    <property type="entry name" value="Ser-Thr/Tyr_kinase_cat_dom"/>
</dbReference>
<keyword evidence="1" id="KW-0547">Nucleotide-binding</keyword>